<dbReference type="AlphaFoldDB" id="A0A1F5GG13"/>
<gene>
    <name evidence="1" type="ORF">A3D07_01040</name>
</gene>
<organism evidence="1 2">
    <name type="scientific">Candidatus Curtissbacteria bacterium RIFCSPHIGHO2_02_FULL_42_15</name>
    <dbReference type="NCBI Taxonomy" id="1797716"/>
    <lineage>
        <taxon>Bacteria</taxon>
        <taxon>Candidatus Curtissiibacteriota</taxon>
    </lineage>
</organism>
<sequence>MFGISAFSSLILFGTALPDIFSPALENGKKWFQFAQNTSLRIIYQPCTLCNLIYVALSEQRETYQNI</sequence>
<protein>
    <submittedName>
        <fullName evidence="1">Uncharacterized protein</fullName>
    </submittedName>
</protein>
<comment type="caution">
    <text evidence="1">The sequence shown here is derived from an EMBL/GenBank/DDBJ whole genome shotgun (WGS) entry which is preliminary data.</text>
</comment>
<dbReference type="EMBL" id="MFBF01000032">
    <property type="protein sequence ID" value="OGD90828.1"/>
    <property type="molecule type" value="Genomic_DNA"/>
</dbReference>
<proteinExistence type="predicted"/>
<dbReference type="Proteomes" id="UP000177124">
    <property type="component" value="Unassembled WGS sequence"/>
</dbReference>
<evidence type="ECO:0000313" key="2">
    <source>
        <dbReference type="Proteomes" id="UP000177124"/>
    </source>
</evidence>
<name>A0A1F5GG13_9BACT</name>
<evidence type="ECO:0000313" key="1">
    <source>
        <dbReference type="EMBL" id="OGD90828.1"/>
    </source>
</evidence>
<accession>A0A1F5GG13</accession>
<reference evidence="1 2" key="1">
    <citation type="journal article" date="2016" name="Nat. Commun.">
        <title>Thousands of microbial genomes shed light on interconnected biogeochemical processes in an aquifer system.</title>
        <authorList>
            <person name="Anantharaman K."/>
            <person name="Brown C.T."/>
            <person name="Hug L.A."/>
            <person name="Sharon I."/>
            <person name="Castelle C.J."/>
            <person name="Probst A.J."/>
            <person name="Thomas B.C."/>
            <person name="Singh A."/>
            <person name="Wilkins M.J."/>
            <person name="Karaoz U."/>
            <person name="Brodie E.L."/>
            <person name="Williams K.H."/>
            <person name="Hubbard S.S."/>
            <person name="Banfield J.F."/>
        </authorList>
    </citation>
    <scope>NUCLEOTIDE SEQUENCE [LARGE SCALE GENOMIC DNA]</scope>
</reference>